<evidence type="ECO:0000256" key="5">
    <source>
        <dbReference type="ARBA" id="ARBA00022679"/>
    </source>
</evidence>
<dbReference type="InterPro" id="IPR034964">
    <property type="entry name" value="LS"/>
</dbReference>
<evidence type="ECO:0000256" key="4">
    <source>
        <dbReference type="ARBA" id="ARBA00022619"/>
    </source>
</evidence>
<proteinExistence type="inferred from homology"/>
<feature type="active site" description="Proton donor" evidence="7">
    <location>
        <position position="89"/>
    </location>
</feature>
<dbReference type="InterPro" id="IPR036467">
    <property type="entry name" value="LS/RS_sf"/>
</dbReference>
<dbReference type="SUPFAM" id="SSF52121">
    <property type="entry name" value="Lumazine synthase"/>
    <property type="match status" value="1"/>
</dbReference>
<dbReference type="NCBIfam" id="TIGR00114">
    <property type="entry name" value="lumazine-synth"/>
    <property type="match status" value="1"/>
</dbReference>
<evidence type="ECO:0000256" key="1">
    <source>
        <dbReference type="ARBA" id="ARBA00004917"/>
    </source>
</evidence>
<dbReference type="GO" id="GO:0000906">
    <property type="term" value="F:6,7-dimethyl-8-ribityllumazine synthase activity"/>
    <property type="evidence" value="ECO:0007669"/>
    <property type="project" value="UniProtKB-UniRule"/>
</dbReference>
<evidence type="ECO:0000256" key="2">
    <source>
        <dbReference type="ARBA" id="ARBA00007424"/>
    </source>
</evidence>
<dbReference type="EMBL" id="LIZT01000004">
    <property type="protein sequence ID" value="KPJ51231.1"/>
    <property type="molecule type" value="Genomic_DNA"/>
</dbReference>
<feature type="binding site" evidence="7">
    <location>
        <begin position="57"/>
        <end position="59"/>
    </location>
    <ligand>
        <name>5-amino-6-(D-ribitylamino)uracil</name>
        <dbReference type="ChEBI" id="CHEBI:15934"/>
    </ligand>
</feature>
<protein>
    <recommendedName>
        <fullName evidence="3 7">6,7-dimethyl-8-ribityllumazine synthase</fullName>
        <shortName evidence="7">DMRL synthase</shortName>
        <shortName evidence="7">LS</shortName>
        <shortName evidence="7">Lumazine synthase</shortName>
        <ecNumber evidence="3 7">2.5.1.78</ecNumber>
    </recommendedName>
</protein>
<comment type="pathway">
    <text evidence="1 7">Cofactor biosynthesis; riboflavin biosynthesis; riboflavin from 2-hydroxy-3-oxobutyl phosphate and 5-amino-6-(D-ribitylamino)uracil: step 1/2.</text>
</comment>
<dbReference type="Gene3D" id="3.40.50.960">
    <property type="entry name" value="Lumazine/riboflavin synthase"/>
    <property type="match status" value="1"/>
</dbReference>
<dbReference type="GO" id="GO:0009231">
    <property type="term" value="P:riboflavin biosynthetic process"/>
    <property type="evidence" value="ECO:0007669"/>
    <property type="project" value="UniProtKB-UniRule"/>
</dbReference>
<dbReference type="PANTHER" id="PTHR21058:SF0">
    <property type="entry name" value="6,7-DIMETHYL-8-RIBITYLLUMAZINE SYNTHASE"/>
    <property type="match status" value="1"/>
</dbReference>
<feature type="binding site" evidence="7">
    <location>
        <position position="23"/>
    </location>
    <ligand>
        <name>5-amino-6-(D-ribitylamino)uracil</name>
        <dbReference type="ChEBI" id="CHEBI:15934"/>
    </ligand>
</feature>
<comment type="caution">
    <text evidence="8">The sequence shown here is derived from an EMBL/GenBank/DDBJ whole genome shotgun (WGS) entry which is preliminary data.</text>
</comment>
<evidence type="ECO:0000256" key="3">
    <source>
        <dbReference type="ARBA" id="ARBA00012664"/>
    </source>
</evidence>
<comment type="catalytic activity">
    <reaction evidence="6 7">
        <text>(2S)-2-hydroxy-3-oxobutyl phosphate + 5-amino-6-(D-ribitylamino)uracil = 6,7-dimethyl-8-(1-D-ribityl)lumazine + phosphate + 2 H2O + H(+)</text>
        <dbReference type="Rhea" id="RHEA:26152"/>
        <dbReference type="ChEBI" id="CHEBI:15377"/>
        <dbReference type="ChEBI" id="CHEBI:15378"/>
        <dbReference type="ChEBI" id="CHEBI:15934"/>
        <dbReference type="ChEBI" id="CHEBI:43474"/>
        <dbReference type="ChEBI" id="CHEBI:58201"/>
        <dbReference type="ChEBI" id="CHEBI:58830"/>
        <dbReference type="EC" id="2.5.1.78"/>
    </reaction>
</comment>
<dbReference type="InterPro" id="IPR002180">
    <property type="entry name" value="LS/RS"/>
</dbReference>
<dbReference type="HAMAP" id="MF_00178">
    <property type="entry name" value="Lumazine_synth"/>
    <property type="match status" value="1"/>
</dbReference>
<accession>A0A0S7WMJ0</accession>
<sequence>MLRQNRGKITAKGRRFALVVSRFNDLVSQRLLDGALECLYQHDAKEDLIEVYWVPGAFEVPVMAKKIAQGGRFDGILCLGAVIRGDTPHFDYLASEITKGIMLISLEFMLPVTFGIVTAETTEQAMERAGGKLGNRGRDAAMTNMELIDLLSYIPSKK</sequence>
<dbReference type="PANTHER" id="PTHR21058">
    <property type="entry name" value="6,7-DIMETHYL-8-RIBITYLLUMAZINE SYNTHASE DMRL SYNTHASE LUMAZINE SYNTHASE"/>
    <property type="match status" value="1"/>
</dbReference>
<evidence type="ECO:0000313" key="9">
    <source>
        <dbReference type="Proteomes" id="UP000051124"/>
    </source>
</evidence>
<evidence type="ECO:0000256" key="6">
    <source>
        <dbReference type="ARBA" id="ARBA00048785"/>
    </source>
</evidence>
<evidence type="ECO:0000256" key="7">
    <source>
        <dbReference type="HAMAP-Rule" id="MF_00178"/>
    </source>
</evidence>
<organism evidence="8 9">
    <name type="scientific">candidate division TA06 bacterium DG_26</name>
    <dbReference type="NCBI Taxonomy" id="1703771"/>
    <lineage>
        <taxon>Bacteria</taxon>
        <taxon>Bacteria division TA06</taxon>
    </lineage>
</organism>
<comment type="function">
    <text evidence="7">Catalyzes the formation of 6,7-dimethyl-8-ribityllumazine by condensation of 5-amino-6-(D-ribitylamino)uracil with 3,4-dihydroxy-2-butanone 4-phosphate. This is the penultimate step in the biosynthesis of riboflavin.</text>
</comment>
<feature type="binding site" evidence="7">
    <location>
        <begin position="81"/>
        <end position="83"/>
    </location>
    <ligand>
        <name>5-amino-6-(D-ribitylamino)uracil</name>
        <dbReference type="ChEBI" id="CHEBI:15934"/>
    </ligand>
</feature>
<dbReference type="EC" id="2.5.1.78" evidence="3 7"/>
<dbReference type="UniPathway" id="UPA00275">
    <property type="reaction ID" value="UER00404"/>
</dbReference>
<reference evidence="8 9" key="1">
    <citation type="journal article" date="2015" name="Microbiome">
        <title>Genomic resolution of linkages in carbon, nitrogen, and sulfur cycling among widespread estuary sediment bacteria.</title>
        <authorList>
            <person name="Baker B.J."/>
            <person name="Lazar C.S."/>
            <person name="Teske A.P."/>
            <person name="Dick G.J."/>
        </authorList>
    </citation>
    <scope>NUCLEOTIDE SEQUENCE [LARGE SCALE GENOMIC DNA]</scope>
    <source>
        <strain evidence="8">DG_26</strain>
    </source>
</reference>
<gene>
    <name evidence="7 8" type="primary">ribH</name>
    <name evidence="8" type="ORF">AMJ40_00555</name>
</gene>
<dbReference type="Pfam" id="PF00885">
    <property type="entry name" value="DMRL_synthase"/>
    <property type="match status" value="1"/>
</dbReference>
<name>A0A0S7WMJ0_UNCT6</name>
<evidence type="ECO:0000313" key="8">
    <source>
        <dbReference type="EMBL" id="KPJ51231.1"/>
    </source>
</evidence>
<feature type="binding site" evidence="7">
    <location>
        <position position="128"/>
    </location>
    <ligand>
        <name>(2S)-2-hydroxy-3-oxobutyl phosphate</name>
        <dbReference type="ChEBI" id="CHEBI:58830"/>
    </ligand>
</feature>
<keyword evidence="4 7" id="KW-0686">Riboflavin biosynthesis</keyword>
<feature type="binding site" evidence="7">
    <location>
        <begin position="86"/>
        <end position="87"/>
    </location>
    <ligand>
        <name>(2S)-2-hydroxy-3-oxobutyl phosphate</name>
        <dbReference type="ChEBI" id="CHEBI:58830"/>
    </ligand>
</feature>
<dbReference type="GO" id="GO:0005829">
    <property type="term" value="C:cytosol"/>
    <property type="evidence" value="ECO:0007669"/>
    <property type="project" value="TreeGrafter"/>
</dbReference>
<dbReference type="CDD" id="cd09209">
    <property type="entry name" value="Lumazine_synthase-I"/>
    <property type="match status" value="1"/>
</dbReference>
<feature type="binding site" evidence="7">
    <location>
        <position position="114"/>
    </location>
    <ligand>
        <name>5-amino-6-(D-ribitylamino)uracil</name>
        <dbReference type="ChEBI" id="CHEBI:15934"/>
    </ligand>
</feature>
<dbReference type="AlphaFoldDB" id="A0A0S7WMJ0"/>
<keyword evidence="5 7" id="KW-0808">Transferase</keyword>
<dbReference type="Proteomes" id="UP000051124">
    <property type="component" value="Unassembled WGS sequence"/>
</dbReference>
<dbReference type="PATRIC" id="fig|1703771.3.peg.1257"/>
<comment type="similarity">
    <text evidence="2 7">Belongs to the DMRL synthase family.</text>
</comment>
<dbReference type="GO" id="GO:0009349">
    <property type="term" value="C:riboflavin synthase complex"/>
    <property type="evidence" value="ECO:0007669"/>
    <property type="project" value="UniProtKB-UniRule"/>
</dbReference>